<evidence type="ECO:0000256" key="1">
    <source>
        <dbReference type="SAM" id="MobiDB-lite"/>
    </source>
</evidence>
<accession>A0AA38SF08</accession>
<comment type="caution">
    <text evidence="2">The sequence shown here is derived from an EMBL/GenBank/DDBJ whole genome shotgun (WGS) entry which is preliminary data.</text>
</comment>
<feature type="region of interest" description="Disordered" evidence="1">
    <location>
        <begin position="120"/>
        <end position="140"/>
    </location>
</feature>
<keyword evidence="3" id="KW-1185">Reference proteome</keyword>
<organism evidence="2 3">
    <name type="scientific">Coniochaeta hoffmannii</name>
    <dbReference type="NCBI Taxonomy" id="91930"/>
    <lineage>
        <taxon>Eukaryota</taxon>
        <taxon>Fungi</taxon>
        <taxon>Dikarya</taxon>
        <taxon>Ascomycota</taxon>
        <taxon>Pezizomycotina</taxon>
        <taxon>Sordariomycetes</taxon>
        <taxon>Sordariomycetidae</taxon>
        <taxon>Coniochaetales</taxon>
        <taxon>Coniochaetaceae</taxon>
        <taxon>Coniochaeta</taxon>
    </lineage>
</organism>
<reference evidence="2" key="1">
    <citation type="submission" date="2022-07" db="EMBL/GenBank/DDBJ databases">
        <title>Fungi with potential for degradation of polypropylene.</title>
        <authorList>
            <person name="Gostincar C."/>
        </authorList>
    </citation>
    <scope>NUCLEOTIDE SEQUENCE</scope>
    <source>
        <strain evidence="2">EXF-13287</strain>
    </source>
</reference>
<dbReference type="AlphaFoldDB" id="A0AA38SF08"/>
<evidence type="ECO:0000313" key="2">
    <source>
        <dbReference type="EMBL" id="KAJ9158461.1"/>
    </source>
</evidence>
<name>A0AA38SF08_9PEZI</name>
<protein>
    <submittedName>
        <fullName evidence="2">Uncharacterized protein</fullName>
    </submittedName>
</protein>
<feature type="compositionally biased region" description="Basic and acidic residues" evidence="1">
    <location>
        <begin position="25"/>
        <end position="43"/>
    </location>
</feature>
<feature type="compositionally biased region" description="Polar residues" evidence="1">
    <location>
        <begin position="79"/>
        <end position="91"/>
    </location>
</feature>
<evidence type="ECO:0000313" key="3">
    <source>
        <dbReference type="Proteomes" id="UP001174691"/>
    </source>
</evidence>
<feature type="compositionally biased region" description="Basic and acidic residues" evidence="1">
    <location>
        <begin position="51"/>
        <end position="63"/>
    </location>
</feature>
<proteinExistence type="predicted"/>
<dbReference type="Proteomes" id="UP001174691">
    <property type="component" value="Unassembled WGS sequence"/>
</dbReference>
<feature type="region of interest" description="Disordered" evidence="1">
    <location>
        <begin position="1"/>
        <end position="102"/>
    </location>
</feature>
<dbReference type="EMBL" id="JANBVN010000036">
    <property type="protein sequence ID" value="KAJ9158461.1"/>
    <property type="molecule type" value="Genomic_DNA"/>
</dbReference>
<gene>
    <name evidence="2" type="ORF">NKR19_g3358</name>
</gene>
<sequence length="310" mass="34576">MLGSMSTRSKAAGQSRASTRSRPHLTAEEEMRAIERESEREVLEQQMLAKKRADDQAREKKAAEQNAAAQGTSEEESGENQAIEQDGSSSSKEQDADVQQEQEVLEQSFDFESLSYTSSDDHAMDLDASPPPEAQQPADPYADTTLTRLQKASAETDPNHTFTFPFNRVLPKAVVFLRCQDSHVFALPSQLASLSAAEDSHAIARVMAPCPQCVSDKATTEVFANRKCAFCMVVMPRMSDGRYVCLTQPCWFARCHVDRGSDKAMAAWKEVWRTMGNRYFFVGPWEDVLSYSNDLDRNGEEKPAAYSFTV</sequence>